<dbReference type="Pfam" id="PF26314">
    <property type="entry name" value="MptA_B_family"/>
    <property type="match status" value="1"/>
</dbReference>
<feature type="transmembrane region" description="Helical" evidence="1">
    <location>
        <begin position="321"/>
        <end position="345"/>
    </location>
</feature>
<sequence length="350" mass="40463">MIFAYIIALVFLTIFSFGFIDANFSVKILPAVFEFIHSNRPLATYLYVGAVTYLFIFYFWILRQNRNIWKLIFISCAILFFSFPAFSYDIFNYMATAKVAYLYKENPYVVMPIEFPNEPMLSFLHAANKVALYGPTWIALTYIPHIISGGNILVSIWAFKALAAIFYLGVCWILWKLGGNSALAFFALNPLVITETLVSGHNDIVMMFFGLLAFYFAKAKRWWLGLFVLVLSIFVKGATIILLPLYFLNIPWNKKWLWAAAGMFIVFLLTPLREELYPWYFIWPLTFIALLSNTHILRYLSYGFSIGLPLRFAPFIYYGDWSGVVPIIKKIVSSLPPALALFFYAKKRNR</sequence>
<gene>
    <name evidence="2" type="ORF">A3A79_04760</name>
</gene>
<feature type="transmembrane region" description="Helical" evidence="1">
    <location>
        <begin position="137"/>
        <end position="159"/>
    </location>
</feature>
<evidence type="ECO:0000313" key="3">
    <source>
        <dbReference type="Proteomes" id="UP000178759"/>
    </source>
</evidence>
<feature type="transmembrane region" description="Helical" evidence="1">
    <location>
        <begin position="224"/>
        <end position="250"/>
    </location>
</feature>
<name>A0A1F6AIK4_9BACT</name>
<feature type="transmembrane region" description="Helical" evidence="1">
    <location>
        <begin position="42"/>
        <end position="61"/>
    </location>
</feature>
<feature type="transmembrane region" description="Helical" evidence="1">
    <location>
        <begin position="166"/>
        <end position="188"/>
    </location>
</feature>
<proteinExistence type="predicted"/>
<keyword evidence="1" id="KW-0812">Transmembrane</keyword>
<comment type="caution">
    <text evidence="2">The sequence shown here is derived from an EMBL/GenBank/DDBJ whole genome shotgun (WGS) entry which is preliminary data.</text>
</comment>
<evidence type="ECO:0000313" key="2">
    <source>
        <dbReference type="EMBL" id="OGG24466.1"/>
    </source>
</evidence>
<dbReference type="Proteomes" id="UP000178759">
    <property type="component" value="Unassembled WGS sequence"/>
</dbReference>
<evidence type="ECO:0008006" key="4">
    <source>
        <dbReference type="Google" id="ProtNLM"/>
    </source>
</evidence>
<feature type="transmembrane region" description="Helical" evidence="1">
    <location>
        <begin position="279"/>
        <end position="301"/>
    </location>
</feature>
<organism evidence="2 3">
    <name type="scientific">Candidatus Gottesmanbacteria bacterium RIFCSPLOWO2_01_FULL_43_11b</name>
    <dbReference type="NCBI Taxonomy" id="1798392"/>
    <lineage>
        <taxon>Bacteria</taxon>
        <taxon>Candidatus Gottesmaniibacteriota</taxon>
    </lineage>
</organism>
<feature type="transmembrane region" description="Helical" evidence="1">
    <location>
        <begin position="256"/>
        <end position="272"/>
    </location>
</feature>
<feature type="transmembrane region" description="Helical" evidence="1">
    <location>
        <begin position="200"/>
        <end position="217"/>
    </location>
</feature>
<feature type="transmembrane region" description="Helical" evidence="1">
    <location>
        <begin position="68"/>
        <end position="86"/>
    </location>
</feature>
<keyword evidence="1" id="KW-0472">Membrane</keyword>
<keyword evidence="1" id="KW-1133">Transmembrane helix</keyword>
<accession>A0A1F6AIK4</accession>
<evidence type="ECO:0000256" key="1">
    <source>
        <dbReference type="SAM" id="Phobius"/>
    </source>
</evidence>
<dbReference type="AlphaFoldDB" id="A0A1F6AIK4"/>
<reference evidence="2 3" key="1">
    <citation type="journal article" date="2016" name="Nat. Commun.">
        <title>Thousands of microbial genomes shed light on interconnected biogeochemical processes in an aquifer system.</title>
        <authorList>
            <person name="Anantharaman K."/>
            <person name="Brown C.T."/>
            <person name="Hug L.A."/>
            <person name="Sharon I."/>
            <person name="Castelle C.J."/>
            <person name="Probst A.J."/>
            <person name="Thomas B.C."/>
            <person name="Singh A."/>
            <person name="Wilkins M.J."/>
            <person name="Karaoz U."/>
            <person name="Brodie E.L."/>
            <person name="Williams K.H."/>
            <person name="Hubbard S.S."/>
            <person name="Banfield J.F."/>
        </authorList>
    </citation>
    <scope>NUCLEOTIDE SEQUENCE [LARGE SCALE GENOMIC DNA]</scope>
</reference>
<protein>
    <recommendedName>
        <fullName evidence="4">Glycosyltransferase RgtA/B/C/D-like domain-containing protein</fullName>
    </recommendedName>
</protein>
<dbReference type="STRING" id="1798392.A3A79_04760"/>
<dbReference type="EMBL" id="MFJV01000001">
    <property type="protein sequence ID" value="OGG24466.1"/>
    <property type="molecule type" value="Genomic_DNA"/>
</dbReference>